<evidence type="ECO:0000256" key="1">
    <source>
        <dbReference type="ARBA" id="ARBA00010523"/>
    </source>
</evidence>
<sequence length="361" mass="40506">MNSLDNPKIFRQQDPANLYDSLTKFSRQIESGWHQAEFVNLDFDPNKIKNIVFAGMGGSNLSAEIVQSLAPYLLTIPFEIIANYRLPSYSDKKTLIILSSYSGNTEEIISCAQDAGARSCPRVCITSGGKLKDIAKNQRIPLIELDERHNPSHSPRAGVCLSIGAVIGLLLRLNPSAGKFFNRKDIIQTIERVTDLVNVQKDTQENPAKALALKHRGLGFIFFTANHLTGVGKLFSNYLNETAKTFCASFSFPDLNHHLLEGLLYPSALKDDLSVLVLNSDAFPEIIQRRIRITREVLLKQKYRVTVIKPETADPVLQVFESLVFLVMFSYYLGIVNKVNPAINPWVDYLKSNLSNKNIKY</sequence>
<dbReference type="Pfam" id="PF01380">
    <property type="entry name" value="SIS"/>
    <property type="match status" value="1"/>
</dbReference>
<dbReference type="GO" id="GO:0005975">
    <property type="term" value="P:carbohydrate metabolic process"/>
    <property type="evidence" value="ECO:0007669"/>
    <property type="project" value="InterPro"/>
</dbReference>
<dbReference type="GO" id="GO:0004347">
    <property type="term" value="F:glucose-6-phosphate isomerase activity"/>
    <property type="evidence" value="ECO:0007669"/>
    <property type="project" value="InterPro"/>
</dbReference>
<dbReference type="InterPro" id="IPR019490">
    <property type="entry name" value="Glu6P/Mann6P_isomerase_C"/>
</dbReference>
<dbReference type="EMBL" id="MNUK01000032">
    <property type="protein sequence ID" value="OIN91876.1"/>
    <property type="molecule type" value="Genomic_DNA"/>
</dbReference>
<dbReference type="AlphaFoldDB" id="A0A1J4RZM2"/>
<name>A0A1J4RZM2_9BACT</name>
<proteinExistence type="inferred from homology"/>
<evidence type="ECO:0000256" key="2">
    <source>
        <dbReference type="ARBA" id="ARBA00023235"/>
    </source>
</evidence>
<evidence type="ECO:0000259" key="3">
    <source>
        <dbReference type="PROSITE" id="PS51464"/>
    </source>
</evidence>
<reference evidence="4 5" key="1">
    <citation type="journal article" date="2016" name="Environ. Microbiol.">
        <title>Genomic resolution of a cold subsurface aquifer community provides metabolic insights for novel microbes adapted to high CO concentrations.</title>
        <authorList>
            <person name="Probst A.J."/>
            <person name="Castelle C.J."/>
            <person name="Singh A."/>
            <person name="Brown C.T."/>
            <person name="Anantharaman K."/>
            <person name="Sharon I."/>
            <person name="Hug L.A."/>
            <person name="Burstein D."/>
            <person name="Emerson J.B."/>
            <person name="Thomas B.C."/>
            <person name="Banfield J.F."/>
        </authorList>
    </citation>
    <scope>NUCLEOTIDE SEQUENCE [LARGE SCALE GENOMIC DNA]</scope>
    <source>
        <strain evidence="4">CG1_02_44_10</strain>
    </source>
</reference>
<protein>
    <recommendedName>
        <fullName evidence="3">SIS domain-containing protein</fullName>
    </recommendedName>
</protein>
<feature type="domain" description="SIS" evidence="3">
    <location>
        <begin position="41"/>
        <end position="175"/>
    </location>
</feature>
<dbReference type="InterPro" id="IPR046348">
    <property type="entry name" value="SIS_dom_sf"/>
</dbReference>
<keyword evidence="2" id="KW-0413">Isomerase</keyword>
<gene>
    <name evidence="4" type="ORF">AUJ42_01165</name>
</gene>
<dbReference type="Pfam" id="PF10432">
    <property type="entry name" value="bact-PGI_C"/>
    <property type="match status" value="1"/>
</dbReference>
<dbReference type="GO" id="GO:1901135">
    <property type="term" value="P:carbohydrate derivative metabolic process"/>
    <property type="evidence" value="ECO:0007669"/>
    <property type="project" value="InterPro"/>
</dbReference>
<comment type="similarity">
    <text evidence="1">Belongs to the PGI/PMI family.</text>
</comment>
<dbReference type="Proteomes" id="UP000182345">
    <property type="component" value="Unassembled WGS sequence"/>
</dbReference>
<dbReference type="InterPro" id="IPR001347">
    <property type="entry name" value="SIS_dom"/>
</dbReference>
<dbReference type="Gene3D" id="3.40.50.10490">
    <property type="entry name" value="Glucose-6-phosphate isomerase like protein, domain 1"/>
    <property type="match status" value="2"/>
</dbReference>
<evidence type="ECO:0000313" key="4">
    <source>
        <dbReference type="EMBL" id="OIN91876.1"/>
    </source>
</evidence>
<organism evidence="4 5">
    <name type="scientific">Candidatus Collierbacteria bacterium CG1_02_44_10</name>
    <dbReference type="NCBI Taxonomy" id="1805087"/>
    <lineage>
        <taxon>Bacteria</taxon>
        <taxon>Candidatus Collieribacteriota</taxon>
    </lineage>
</organism>
<dbReference type="PROSITE" id="PS51464">
    <property type="entry name" value="SIS"/>
    <property type="match status" value="1"/>
</dbReference>
<comment type="caution">
    <text evidence="4">The sequence shown here is derived from an EMBL/GenBank/DDBJ whole genome shotgun (WGS) entry which is preliminary data.</text>
</comment>
<dbReference type="GO" id="GO:0004476">
    <property type="term" value="F:mannose-6-phosphate isomerase activity"/>
    <property type="evidence" value="ECO:0007669"/>
    <property type="project" value="InterPro"/>
</dbReference>
<dbReference type="GO" id="GO:0097367">
    <property type="term" value="F:carbohydrate derivative binding"/>
    <property type="evidence" value="ECO:0007669"/>
    <property type="project" value="InterPro"/>
</dbReference>
<dbReference type="SUPFAM" id="SSF53697">
    <property type="entry name" value="SIS domain"/>
    <property type="match status" value="1"/>
</dbReference>
<evidence type="ECO:0000313" key="5">
    <source>
        <dbReference type="Proteomes" id="UP000182345"/>
    </source>
</evidence>
<accession>A0A1J4RZM2</accession>